<dbReference type="NCBIfam" id="TIGR00691">
    <property type="entry name" value="spoT_relA"/>
    <property type="match status" value="1"/>
</dbReference>
<dbReference type="InterPro" id="IPR004095">
    <property type="entry name" value="TGS"/>
</dbReference>
<dbReference type="Gene3D" id="3.10.20.30">
    <property type="match status" value="1"/>
</dbReference>
<dbReference type="InterPro" id="IPR006674">
    <property type="entry name" value="HD_domain"/>
</dbReference>
<dbReference type="Gene3D" id="1.10.3210.10">
    <property type="entry name" value="Hypothetical protein af1432"/>
    <property type="match status" value="1"/>
</dbReference>
<dbReference type="PROSITE" id="PS51831">
    <property type="entry name" value="HD"/>
    <property type="match status" value="1"/>
</dbReference>
<reference evidence="5 6" key="1">
    <citation type="journal article" date="2017" name="ISME J.">
        <title>Potential for microbial H2 and metal transformations associated with novel bacteria and archaea in deep terrestrial subsurface sediments.</title>
        <authorList>
            <person name="Hernsdorf A.W."/>
            <person name="Amano Y."/>
            <person name="Miyakawa K."/>
            <person name="Ise K."/>
            <person name="Suzuki Y."/>
            <person name="Anantharaman K."/>
            <person name="Probst A."/>
            <person name="Burstein D."/>
            <person name="Thomas B.C."/>
            <person name="Banfield J.F."/>
        </authorList>
    </citation>
    <scope>NUCLEOTIDE SEQUENCE [LARGE SCALE GENOMIC DNA]</scope>
    <source>
        <strain evidence="5">HGW-Kuenenbacteria-1</strain>
    </source>
</reference>
<dbReference type="FunFam" id="3.10.20.30:FF:000002">
    <property type="entry name" value="GTP pyrophosphokinase (RelA/SpoT)"/>
    <property type="match status" value="1"/>
</dbReference>
<dbReference type="PANTHER" id="PTHR21262">
    <property type="entry name" value="GUANOSINE-3',5'-BIS DIPHOSPHATE 3'-PYROPHOSPHOHYDROLASE"/>
    <property type="match status" value="1"/>
</dbReference>
<evidence type="ECO:0008006" key="7">
    <source>
        <dbReference type="Google" id="ProtNLM"/>
    </source>
</evidence>
<dbReference type="InterPro" id="IPR004811">
    <property type="entry name" value="RelA/Spo_fam"/>
</dbReference>
<dbReference type="InterPro" id="IPR033655">
    <property type="entry name" value="TGS_RelA/SpoT"/>
</dbReference>
<evidence type="ECO:0000256" key="1">
    <source>
        <dbReference type="ARBA" id="ARBA00025704"/>
    </source>
</evidence>
<dbReference type="Proteomes" id="UP000233414">
    <property type="component" value="Unassembled WGS sequence"/>
</dbReference>
<dbReference type="SUPFAM" id="SSF81271">
    <property type="entry name" value="TGS-like"/>
    <property type="match status" value="1"/>
</dbReference>
<dbReference type="CDD" id="cd00077">
    <property type="entry name" value="HDc"/>
    <property type="match status" value="1"/>
</dbReference>
<evidence type="ECO:0000313" key="6">
    <source>
        <dbReference type="Proteomes" id="UP000233414"/>
    </source>
</evidence>
<proteinExistence type="inferred from homology"/>
<sequence>MTINDLFNTIKKNDLRVDFDLMQLVYEFAEKAHQGQKRVSGEDYIQHSLETANLLAKFKLDEVTIIAGLLHDVPEETKISLKEIEKEFGKEVAGLVEGITKLGKIKYRGMERYVENLRKMFIAMAKDIRVIFIKFADRIHNLKTLSALPKEKQKRIALESLEIYAPIANRLGMKDLKGRFEDLAFPYVFPEEYKETKKIFDQKIKVRGPYIEKFIKEIEKKLIFADFKDLKICGRIKYLYSFYLKLNHQKINNNPDKIYDLIAIRIIVPEKISDCYSILGLIHKDWKPLPNRIKDYIAVPKHNGYQSLHTVVFGPENKIIEIQIRTQKMHKEAEYGITANWIYAEKGKPKQGAQIDKKRMLWLKYLLEWQKETKVEQPEEFLNKLKINFFKDRIFVFTPKGDVIDLPEQATAIDFAYHVHTDIGNSCTSVLINEHISSLNTLLKNGDVVKIITSKSRKKPSLDWLKFAKTHQARSKIKAYLKI</sequence>
<evidence type="ECO:0000259" key="3">
    <source>
        <dbReference type="PROSITE" id="PS51831"/>
    </source>
</evidence>
<dbReference type="PANTHER" id="PTHR21262:SF31">
    <property type="entry name" value="GTP PYROPHOSPHOKINASE"/>
    <property type="match status" value="1"/>
</dbReference>
<dbReference type="EMBL" id="PGYQ01000009">
    <property type="protein sequence ID" value="PKL72276.1"/>
    <property type="molecule type" value="Genomic_DNA"/>
</dbReference>
<dbReference type="GO" id="GO:0005886">
    <property type="term" value="C:plasma membrane"/>
    <property type="evidence" value="ECO:0007669"/>
    <property type="project" value="TreeGrafter"/>
</dbReference>
<dbReference type="SMART" id="SM00471">
    <property type="entry name" value="HDc"/>
    <property type="match status" value="1"/>
</dbReference>
<evidence type="ECO:0000256" key="2">
    <source>
        <dbReference type="RuleBase" id="RU003847"/>
    </source>
</evidence>
<dbReference type="Pfam" id="PF02824">
    <property type="entry name" value="TGS"/>
    <property type="match status" value="1"/>
</dbReference>
<dbReference type="InterPro" id="IPR043519">
    <property type="entry name" value="NT_sf"/>
</dbReference>
<evidence type="ECO:0000313" key="5">
    <source>
        <dbReference type="EMBL" id="PKL72276.1"/>
    </source>
</evidence>
<dbReference type="Pfam" id="PF04607">
    <property type="entry name" value="RelA_SpoT"/>
    <property type="match status" value="1"/>
</dbReference>
<dbReference type="FunFam" id="1.10.3210.10:FF:000001">
    <property type="entry name" value="GTP pyrophosphokinase RelA"/>
    <property type="match status" value="1"/>
</dbReference>
<comment type="function">
    <text evidence="2">In eubacteria ppGpp (guanosine 3'-diphosphate 5'-diphosphate) is a mediator of the stringent response that coordinates a variety of cellular activities in response to changes in nutritional abundance.</text>
</comment>
<evidence type="ECO:0000259" key="4">
    <source>
        <dbReference type="PROSITE" id="PS51880"/>
    </source>
</evidence>
<organism evidence="5 6">
    <name type="scientific">Candidatus Kuenenbacteria bacterium HGW-Kuenenbacteria-1</name>
    <dbReference type="NCBI Taxonomy" id="2013812"/>
    <lineage>
        <taxon>Bacteria</taxon>
        <taxon>Candidatus Kueneniibacteriota</taxon>
    </lineage>
</organism>
<comment type="similarity">
    <text evidence="2">Belongs to the relA/spoT family.</text>
</comment>
<comment type="pathway">
    <text evidence="1">Purine metabolism.</text>
</comment>
<dbReference type="InterPro" id="IPR007685">
    <property type="entry name" value="RelA_SpoT"/>
</dbReference>
<protein>
    <recommendedName>
        <fullName evidence="7">TGS domain-containing protein</fullName>
    </recommendedName>
</protein>
<gene>
    <name evidence="5" type="ORF">CVV26_02255</name>
</gene>
<dbReference type="AlphaFoldDB" id="A0A2N1UNE3"/>
<name>A0A2N1UNE3_9BACT</name>
<dbReference type="InterPro" id="IPR012675">
    <property type="entry name" value="Beta-grasp_dom_sf"/>
</dbReference>
<feature type="domain" description="TGS" evidence="4">
    <location>
        <begin position="392"/>
        <end position="453"/>
    </location>
</feature>
<dbReference type="SMART" id="SM00954">
    <property type="entry name" value="RelA_SpoT"/>
    <property type="match status" value="1"/>
</dbReference>
<dbReference type="SUPFAM" id="SSF81301">
    <property type="entry name" value="Nucleotidyltransferase"/>
    <property type="match status" value="1"/>
</dbReference>
<dbReference type="InterPro" id="IPR003607">
    <property type="entry name" value="HD/PDEase_dom"/>
</dbReference>
<dbReference type="PROSITE" id="PS51880">
    <property type="entry name" value="TGS"/>
    <property type="match status" value="1"/>
</dbReference>
<dbReference type="CDD" id="cd05399">
    <property type="entry name" value="NT_Rel-Spo_like"/>
    <property type="match status" value="1"/>
</dbReference>
<dbReference type="SUPFAM" id="SSF109604">
    <property type="entry name" value="HD-domain/PDEase-like"/>
    <property type="match status" value="1"/>
</dbReference>
<dbReference type="InterPro" id="IPR012676">
    <property type="entry name" value="TGS-like"/>
</dbReference>
<dbReference type="CDD" id="cd01668">
    <property type="entry name" value="TGS_RSH"/>
    <property type="match status" value="1"/>
</dbReference>
<dbReference type="GO" id="GO:0015969">
    <property type="term" value="P:guanosine tetraphosphate metabolic process"/>
    <property type="evidence" value="ECO:0007669"/>
    <property type="project" value="InterPro"/>
</dbReference>
<dbReference type="Gene3D" id="3.30.460.10">
    <property type="entry name" value="Beta Polymerase, domain 2"/>
    <property type="match status" value="1"/>
</dbReference>
<comment type="caution">
    <text evidence="5">The sequence shown here is derived from an EMBL/GenBank/DDBJ whole genome shotgun (WGS) entry which is preliminary data.</text>
</comment>
<feature type="domain" description="HD" evidence="3">
    <location>
        <begin position="44"/>
        <end position="142"/>
    </location>
</feature>
<accession>A0A2N1UNE3</accession>
<dbReference type="Pfam" id="PF13328">
    <property type="entry name" value="HD_4"/>
    <property type="match status" value="1"/>
</dbReference>